<dbReference type="Gene3D" id="1.10.760.10">
    <property type="entry name" value="Cytochrome c-like domain"/>
    <property type="match status" value="1"/>
</dbReference>
<feature type="domain" description="Cytochrome c" evidence="7">
    <location>
        <begin position="52"/>
        <end position="228"/>
    </location>
</feature>
<evidence type="ECO:0000259" key="7">
    <source>
        <dbReference type="PROSITE" id="PS51007"/>
    </source>
</evidence>
<accession>A0ABW0Q397</accession>
<keyword evidence="6" id="KW-0472">Membrane</keyword>
<keyword evidence="2 4" id="KW-0479">Metal-binding</keyword>
<dbReference type="NCBIfam" id="TIGR00781">
    <property type="entry name" value="ccoO"/>
    <property type="match status" value="1"/>
</dbReference>
<organism evidence="8 9">
    <name type="scientific">Kaistia terrae</name>
    <dbReference type="NCBI Taxonomy" id="537017"/>
    <lineage>
        <taxon>Bacteria</taxon>
        <taxon>Pseudomonadati</taxon>
        <taxon>Pseudomonadota</taxon>
        <taxon>Alphaproteobacteria</taxon>
        <taxon>Hyphomicrobiales</taxon>
        <taxon>Kaistiaceae</taxon>
        <taxon>Kaistia</taxon>
    </lineage>
</organism>
<feature type="transmembrane region" description="Helical" evidence="6">
    <location>
        <begin position="12"/>
        <end position="35"/>
    </location>
</feature>
<protein>
    <submittedName>
        <fullName evidence="8">Cytochrome-c oxidase, cbb3-type subunit II</fullName>
    </submittedName>
</protein>
<evidence type="ECO:0000313" key="8">
    <source>
        <dbReference type="EMBL" id="MFC5517089.1"/>
    </source>
</evidence>
<dbReference type="SUPFAM" id="SSF46626">
    <property type="entry name" value="Cytochrome c"/>
    <property type="match status" value="1"/>
</dbReference>
<evidence type="ECO:0000256" key="5">
    <source>
        <dbReference type="SAM" id="MobiDB-lite"/>
    </source>
</evidence>
<dbReference type="InterPro" id="IPR036909">
    <property type="entry name" value="Cyt_c-like_dom_sf"/>
</dbReference>
<dbReference type="PROSITE" id="PS51007">
    <property type="entry name" value="CYTC"/>
    <property type="match status" value="1"/>
</dbReference>
<dbReference type="Proteomes" id="UP001596150">
    <property type="component" value="Unassembled WGS sequence"/>
</dbReference>
<dbReference type="EMBL" id="JBHSML010000007">
    <property type="protein sequence ID" value="MFC5517089.1"/>
    <property type="molecule type" value="Genomic_DNA"/>
</dbReference>
<gene>
    <name evidence="8" type="primary">ccoO</name>
    <name evidence="8" type="ORF">ACFPP9_14995</name>
</gene>
<sequence length="263" mass="28718">MPSFHRKLERSAIGFVLAIVGVSAIGGFVEIAPLFTIHETVEKAPDMRVYTPLELAGRNIYLREGCYACHSQMIRTLRDEVERYGPYSLAVESQYDHPMLWGSKRTGPDLARLGGKYSDAWQTAHLRNPRDVVPESVMPKYGWLERTTLRTDDLGDHLLAMSRVGVPYTQAMIDNAPADAYGQATPDTTFATDVSERYGEATNIRAFDGDPSRVTEMDALVAYLQILGKLTDAATAKTEATGAEAPKAEATKAETGATQATGG</sequence>
<keyword evidence="6" id="KW-0812">Transmembrane</keyword>
<evidence type="ECO:0000256" key="6">
    <source>
        <dbReference type="SAM" id="Phobius"/>
    </source>
</evidence>
<keyword evidence="3 4" id="KW-0408">Iron</keyword>
<proteinExistence type="predicted"/>
<feature type="region of interest" description="Disordered" evidence="5">
    <location>
        <begin position="240"/>
        <end position="263"/>
    </location>
</feature>
<dbReference type="NCBIfam" id="NF011055">
    <property type="entry name" value="PRK14487.1"/>
    <property type="match status" value="1"/>
</dbReference>
<evidence type="ECO:0000256" key="1">
    <source>
        <dbReference type="ARBA" id="ARBA00022617"/>
    </source>
</evidence>
<evidence type="ECO:0000313" key="9">
    <source>
        <dbReference type="Proteomes" id="UP001596150"/>
    </source>
</evidence>
<dbReference type="RefSeq" id="WP_266345796.1">
    <property type="nucleotide sequence ID" value="NZ_JAPKNH010000011.1"/>
</dbReference>
<dbReference type="Pfam" id="PF02433">
    <property type="entry name" value="FixO"/>
    <property type="match status" value="1"/>
</dbReference>
<keyword evidence="6" id="KW-1133">Transmembrane helix</keyword>
<evidence type="ECO:0000256" key="3">
    <source>
        <dbReference type="ARBA" id="ARBA00023004"/>
    </source>
</evidence>
<keyword evidence="1 4" id="KW-0349">Heme</keyword>
<feature type="compositionally biased region" description="Low complexity" evidence="5">
    <location>
        <begin position="253"/>
        <end position="263"/>
    </location>
</feature>
<dbReference type="InterPro" id="IPR009056">
    <property type="entry name" value="Cyt_c-like_dom"/>
</dbReference>
<comment type="caution">
    <text evidence="8">The sequence shown here is derived from an EMBL/GenBank/DDBJ whole genome shotgun (WGS) entry which is preliminary data.</text>
</comment>
<reference evidence="9" key="1">
    <citation type="journal article" date="2019" name="Int. J. Syst. Evol. Microbiol.">
        <title>The Global Catalogue of Microorganisms (GCM) 10K type strain sequencing project: providing services to taxonomists for standard genome sequencing and annotation.</title>
        <authorList>
            <consortium name="The Broad Institute Genomics Platform"/>
            <consortium name="The Broad Institute Genome Sequencing Center for Infectious Disease"/>
            <person name="Wu L."/>
            <person name="Ma J."/>
        </authorList>
    </citation>
    <scope>NUCLEOTIDE SEQUENCE [LARGE SCALE GENOMIC DNA]</scope>
    <source>
        <strain evidence="9">KACC 12633</strain>
    </source>
</reference>
<evidence type="ECO:0000256" key="4">
    <source>
        <dbReference type="PROSITE-ProRule" id="PRU00433"/>
    </source>
</evidence>
<evidence type="ECO:0000256" key="2">
    <source>
        <dbReference type="ARBA" id="ARBA00022723"/>
    </source>
</evidence>
<name>A0ABW0Q397_9HYPH</name>
<keyword evidence="9" id="KW-1185">Reference proteome</keyword>
<dbReference type="InterPro" id="IPR003468">
    <property type="entry name" value="Cyt_c_oxidase_monohaem-su/FixO"/>
</dbReference>